<evidence type="ECO:0000313" key="2">
    <source>
        <dbReference type="EMBL" id="URE35460.1"/>
    </source>
</evidence>
<proteinExistence type="predicted"/>
<protein>
    <submittedName>
        <fullName evidence="2">Uncharacterized protein</fullName>
    </submittedName>
</protein>
<dbReference type="EMBL" id="CP097510">
    <property type="protein sequence ID" value="URE35460.1"/>
    <property type="molecule type" value="Genomic_DNA"/>
</dbReference>
<dbReference type="Proteomes" id="UP001055439">
    <property type="component" value="Chromosome 8"/>
</dbReference>
<accession>A0A9E7HKL0</accession>
<name>A0A9E7HKL0_9LILI</name>
<evidence type="ECO:0000313" key="3">
    <source>
        <dbReference type="Proteomes" id="UP001055439"/>
    </source>
</evidence>
<feature type="compositionally biased region" description="Polar residues" evidence="1">
    <location>
        <begin position="21"/>
        <end position="47"/>
    </location>
</feature>
<dbReference type="AlphaFoldDB" id="A0A9E7HKL0"/>
<feature type="region of interest" description="Disordered" evidence="1">
    <location>
        <begin position="1"/>
        <end position="47"/>
    </location>
</feature>
<evidence type="ECO:0000256" key="1">
    <source>
        <dbReference type="SAM" id="MobiDB-lite"/>
    </source>
</evidence>
<reference evidence="2" key="1">
    <citation type="submission" date="2022-05" db="EMBL/GenBank/DDBJ databases">
        <title>The Musa troglodytarum L. genome provides insights into the mechanism of non-climacteric behaviour and enrichment of carotenoids.</title>
        <authorList>
            <person name="Wang J."/>
        </authorList>
    </citation>
    <scope>NUCLEOTIDE SEQUENCE</scope>
    <source>
        <tissue evidence="2">Leaf</tissue>
    </source>
</reference>
<gene>
    <name evidence="2" type="ORF">MUK42_03333</name>
</gene>
<sequence>MVVATLHPPTPSPSHSLGSNVLESPNPSPNSSQLRMPLPTHSSPSLP</sequence>
<keyword evidence="3" id="KW-1185">Reference proteome</keyword>
<organism evidence="2 3">
    <name type="scientific">Musa troglodytarum</name>
    <name type="common">fe'i banana</name>
    <dbReference type="NCBI Taxonomy" id="320322"/>
    <lineage>
        <taxon>Eukaryota</taxon>
        <taxon>Viridiplantae</taxon>
        <taxon>Streptophyta</taxon>
        <taxon>Embryophyta</taxon>
        <taxon>Tracheophyta</taxon>
        <taxon>Spermatophyta</taxon>
        <taxon>Magnoliopsida</taxon>
        <taxon>Liliopsida</taxon>
        <taxon>Zingiberales</taxon>
        <taxon>Musaceae</taxon>
        <taxon>Musa</taxon>
    </lineage>
</organism>